<reference evidence="2 3" key="1">
    <citation type="submission" date="2017-12" db="EMBL/GenBank/DDBJ databases">
        <title>Comparative genomics of Botrytis spp.</title>
        <authorList>
            <person name="Valero-Jimenez C.A."/>
            <person name="Tapia P."/>
            <person name="Veloso J."/>
            <person name="Silva-Moreno E."/>
            <person name="Staats M."/>
            <person name="Valdes J.H."/>
            <person name="Van Kan J.A.L."/>
        </authorList>
    </citation>
    <scope>NUCLEOTIDE SEQUENCE [LARGE SCALE GENOMIC DNA]</scope>
    <source>
        <strain evidence="2 3">MUCL11595</strain>
    </source>
</reference>
<evidence type="ECO:0000313" key="2">
    <source>
        <dbReference type="EMBL" id="TGO63664.1"/>
    </source>
</evidence>
<gene>
    <name evidence="2" type="ORF">BCON_0011g00020</name>
</gene>
<feature type="region of interest" description="Disordered" evidence="1">
    <location>
        <begin position="20"/>
        <end position="83"/>
    </location>
</feature>
<dbReference type="Proteomes" id="UP000297527">
    <property type="component" value="Unassembled WGS sequence"/>
</dbReference>
<organism evidence="2 3">
    <name type="scientific">Botryotinia convoluta</name>
    <dbReference type="NCBI Taxonomy" id="54673"/>
    <lineage>
        <taxon>Eukaryota</taxon>
        <taxon>Fungi</taxon>
        <taxon>Dikarya</taxon>
        <taxon>Ascomycota</taxon>
        <taxon>Pezizomycotina</taxon>
        <taxon>Leotiomycetes</taxon>
        <taxon>Helotiales</taxon>
        <taxon>Sclerotiniaceae</taxon>
        <taxon>Botryotinia</taxon>
    </lineage>
</organism>
<feature type="compositionally biased region" description="Polar residues" evidence="1">
    <location>
        <begin position="20"/>
        <end position="58"/>
    </location>
</feature>
<accession>A0A4Z1ISN0</accession>
<comment type="caution">
    <text evidence="2">The sequence shown here is derived from an EMBL/GenBank/DDBJ whole genome shotgun (WGS) entry which is preliminary data.</text>
</comment>
<dbReference type="OrthoDB" id="3554549at2759"/>
<evidence type="ECO:0000313" key="3">
    <source>
        <dbReference type="Proteomes" id="UP000297527"/>
    </source>
</evidence>
<sequence length="83" mass="8980">MNFLGWFGTVILPVEPYTTVSQRSSMTSTHSPTPDANTNEISLDQCSAKLNSSQSLDNQAVADSEQHISEDNAGQPATEPKRV</sequence>
<evidence type="ECO:0000256" key="1">
    <source>
        <dbReference type="SAM" id="MobiDB-lite"/>
    </source>
</evidence>
<dbReference type="EMBL" id="PQXN01000011">
    <property type="protein sequence ID" value="TGO63664.1"/>
    <property type="molecule type" value="Genomic_DNA"/>
</dbReference>
<protein>
    <submittedName>
        <fullName evidence="2">Uncharacterized protein</fullName>
    </submittedName>
</protein>
<dbReference type="AlphaFoldDB" id="A0A4Z1ISN0"/>
<keyword evidence="3" id="KW-1185">Reference proteome</keyword>
<proteinExistence type="predicted"/>
<name>A0A4Z1ISN0_9HELO</name>